<accession>X0PV55</accession>
<dbReference type="InterPro" id="IPR029479">
    <property type="entry name" value="Nitroreductase"/>
</dbReference>
<evidence type="ECO:0000259" key="3">
    <source>
        <dbReference type="Pfam" id="PF00881"/>
    </source>
</evidence>
<dbReference type="InterPro" id="IPR000415">
    <property type="entry name" value="Nitroreductase-like"/>
</dbReference>
<gene>
    <name evidence="4" type="ORF">RW1_036_00955</name>
</gene>
<reference evidence="4 5" key="1">
    <citation type="submission" date="2014-02" db="EMBL/GenBank/DDBJ databases">
        <title>Whole genome shotgun sequence of Rhodococcus wratislaviensis NBRC 100605.</title>
        <authorList>
            <person name="Hosoyama A."/>
            <person name="Tsuchikane K."/>
            <person name="Yoshida I."/>
            <person name="Ohji S."/>
            <person name="Ichikawa N."/>
            <person name="Yamazoe A."/>
            <person name="Fujita N."/>
        </authorList>
    </citation>
    <scope>NUCLEOTIDE SEQUENCE [LARGE SCALE GENOMIC DNA]</scope>
    <source>
        <strain evidence="4 5">NBRC 100605</strain>
    </source>
</reference>
<keyword evidence="5" id="KW-1185">Reference proteome</keyword>
<evidence type="ECO:0000256" key="1">
    <source>
        <dbReference type="ARBA" id="ARBA00007118"/>
    </source>
</evidence>
<comment type="caution">
    <text evidence="4">The sequence shown here is derived from an EMBL/GenBank/DDBJ whole genome shotgun (WGS) entry which is preliminary data.</text>
</comment>
<dbReference type="EMBL" id="BAWF01000036">
    <property type="protein sequence ID" value="GAF47068.1"/>
    <property type="molecule type" value="Genomic_DNA"/>
</dbReference>
<name>X0PV55_RHOWR</name>
<proteinExistence type="inferred from homology"/>
<evidence type="ECO:0000313" key="4">
    <source>
        <dbReference type="EMBL" id="GAF47068.1"/>
    </source>
</evidence>
<dbReference type="Proteomes" id="UP000019491">
    <property type="component" value="Unassembled WGS sequence"/>
</dbReference>
<dbReference type="GO" id="GO:0016491">
    <property type="term" value="F:oxidoreductase activity"/>
    <property type="evidence" value="ECO:0007669"/>
    <property type="project" value="UniProtKB-KW"/>
</dbReference>
<evidence type="ECO:0000313" key="5">
    <source>
        <dbReference type="Proteomes" id="UP000019491"/>
    </source>
</evidence>
<dbReference type="AlphaFoldDB" id="X0PV55"/>
<dbReference type="SUPFAM" id="SSF55469">
    <property type="entry name" value="FMN-dependent nitroreductase-like"/>
    <property type="match status" value="1"/>
</dbReference>
<feature type="domain" description="Nitroreductase" evidence="3">
    <location>
        <begin position="236"/>
        <end position="307"/>
    </location>
</feature>
<dbReference type="PANTHER" id="PTHR43673">
    <property type="entry name" value="NAD(P)H NITROREDUCTASE YDGI-RELATED"/>
    <property type="match status" value="1"/>
</dbReference>
<keyword evidence="2" id="KW-0560">Oxidoreductase</keyword>
<sequence>MRRKMIRGANFAKKVIPGSTLLKLLRARRVVRVFRESLVDAHRHARFGSPEDNEASFNSPLTECQVTKDYHRIEKGLALEDPRRPFGSSVAARISLALQAPEQSLSVSGGLYEYASTALEALDLWNEQGSVDDLVAPERSCHEVWGPLGSEPYSKAIEHMFLTRRSIRSFDASIPIDIDVLRSAVSLGRNAPSVCNRQSSEIWICTDSDLNAKILAAQNGNSGFGGSVPAVGIVVTDSRLFSGAGERNQRWIDGGLFAMSVVYAMHSKGFATCMLNWSMTNRESDYLRKICGIPQNYDVVTLVAIGHAPQRFRVARSPRRALNSVLKIMHSRG</sequence>
<protein>
    <submittedName>
        <fullName evidence="4">Putative nitroreductase</fullName>
    </submittedName>
</protein>
<organism evidence="4 5">
    <name type="scientific">Rhodococcus wratislaviensis NBRC 100605</name>
    <dbReference type="NCBI Taxonomy" id="1219028"/>
    <lineage>
        <taxon>Bacteria</taxon>
        <taxon>Bacillati</taxon>
        <taxon>Actinomycetota</taxon>
        <taxon>Actinomycetes</taxon>
        <taxon>Mycobacteriales</taxon>
        <taxon>Nocardiaceae</taxon>
        <taxon>Rhodococcus</taxon>
    </lineage>
</organism>
<feature type="domain" description="Nitroreductase" evidence="3">
    <location>
        <begin position="163"/>
        <end position="217"/>
    </location>
</feature>
<dbReference type="PANTHER" id="PTHR43673:SF10">
    <property type="entry name" value="NADH DEHYDROGENASE_NAD(P)H NITROREDUCTASE XCC3605-RELATED"/>
    <property type="match status" value="1"/>
</dbReference>
<dbReference type="CDD" id="cd02062">
    <property type="entry name" value="Nitro_FMN_reductase"/>
    <property type="match status" value="1"/>
</dbReference>
<dbReference type="Pfam" id="PF00881">
    <property type="entry name" value="Nitroreductase"/>
    <property type="match status" value="2"/>
</dbReference>
<evidence type="ECO:0000256" key="2">
    <source>
        <dbReference type="ARBA" id="ARBA00023002"/>
    </source>
</evidence>
<dbReference type="Gene3D" id="3.40.109.10">
    <property type="entry name" value="NADH Oxidase"/>
    <property type="match status" value="1"/>
</dbReference>
<comment type="similarity">
    <text evidence="1">Belongs to the nitroreductase family.</text>
</comment>